<dbReference type="InterPro" id="IPR013607">
    <property type="entry name" value="Phospholipase_A2-like"/>
</dbReference>
<dbReference type="GO" id="GO:0005198">
    <property type="term" value="F:structural molecule activity"/>
    <property type="evidence" value="ECO:0007669"/>
    <property type="project" value="InterPro"/>
</dbReference>
<feature type="domain" description="Phospholipase A2-like" evidence="1">
    <location>
        <begin position="9"/>
        <end position="87"/>
    </location>
</feature>
<accession>A0A8A4XC32</accession>
<sequence>MVHSQKKKKGWLVPGHNYLGPGNPLHNGKPTNHNDRIAQKHDWGYDRILRRGKDPYWNYNNDDRRAQRDFDHSSIGGTLGRTFFTFKRFASQAGWIGDLDSPPHKKLRGSSFDIQDKQVAIRRRAMSLGNLLSEARNDKEARAIMSEGNGGQGSGHDGNLKETPVDNEPNYLPCGPEDYTFAKLPFYSIKNFFGSRYYNADLAFRMTSPYDPEIFTTSGFVAGAGTTGSITPNLTDPDGGTNAKANWFEFYAGMYKYYHVTRCNWSMYIENTGGDPLYVHQMYYNDELPPVGATNTDIMAWPGVQSRILQPQYRAVANNGTILASETPFTSGDLNATVDEGGADTGTSINYSSANNVSSRIGQSTCQFSGSYTPGQFRREVNLDNQVENWTLVSTNPALPERCLFRFKPENPAIVAGLNRGDVISFKAFFKIEYIVEFKELQAGLRWPIQRQPILVTIQTNQFATTS</sequence>
<reference evidence="2" key="2">
    <citation type="journal article" date="2022" name="Gigascience">
        <title>Parvovirus dark matter in the cloaca of wild birds.</title>
        <authorList>
            <person name="Dai Z."/>
            <person name="Wang H."/>
            <person name="Wu H."/>
            <person name="Zhang Q."/>
            <person name="Ji L."/>
            <person name="Wang X."/>
            <person name="Shen Q."/>
            <person name="Yang S."/>
            <person name="Ma X."/>
            <person name="Shan T."/>
            <person name="Zhang W."/>
        </authorList>
    </citation>
    <scope>NUCLEOTIDE SEQUENCE</scope>
    <source>
        <strain evidence="2">Cra70par04</strain>
    </source>
</reference>
<evidence type="ECO:0000259" key="1">
    <source>
        <dbReference type="Pfam" id="PF08398"/>
    </source>
</evidence>
<reference evidence="2" key="1">
    <citation type="submission" date="2020-09" db="EMBL/GenBank/DDBJ databases">
        <authorList>
            <person name="Dai Z."/>
            <person name="Yang S."/>
            <person name="Zhang W."/>
        </authorList>
    </citation>
    <scope>NUCLEOTIDE SEQUENCE</scope>
    <source>
        <strain evidence="2">Cra70par04</strain>
    </source>
</reference>
<proteinExistence type="predicted"/>
<name>A0A8A4XC32_9VIRU</name>
<dbReference type="Pfam" id="PF08398">
    <property type="entry name" value="Phospholip_A2_4"/>
    <property type="match status" value="1"/>
</dbReference>
<dbReference type="EMBL" id="MW046412">
    <property type="protein sequence ID" value="QTE03783.1"/>
    <property type="molecule type" value="Genomic_DNA"/>
</dbReference>
<protein>
    <submittedName>
        <fullName evidence="2">Capsid protein</fullName>
    </submittedName>
</protein>
<organism evidence="2">
    <name type="scientific">Grus japonensis parvo-like hybrid virus</name>
    <dbReference type="NCBI Taxonomy" id="2794511"/>
    <lineage>
        <taxon>Viruses</taxon>
        <taxon>Monodnaviria</taxon>
        <taxon>Shotokuvirae</taxon>
        <taxon>Cressdnaviricota</taxon>
        <taxon>Arfiviricetes</taxon>
        <taxon>Lineavirales</taxon>
        <taxon>Oomyviridae</taxon>
        <taxon>Nicoomyvirus</taxon>
        <taxon>Nicoomyvirus peneszensis</taxon>
    </lineage>
</organism>
<evidence type="ECO:0000313" key="2">
    <source>
        <dbReference type="EMBL" id="QTE03783.1"/>
    </source>
</evidence>